<name>A0A9W7T9Z0_TRIRA</name>
<organism evidence="5 6">
    <name type="scientific">Triplophysa rosa</name>
    <name type="common">Cave loach</name>
    <dbReference type="NCBI Taxonomy" id="992332"/>
    <lineage>
        <taxon>Eukaryota</taxon>
        <taxon>Metazoa</taxon>
        <taxon>Chordata</taxon>
        <taxon>Craniata</taxon>
        <taxon>Vertebrata</taxon>
        <taxon>Euteleostomi</taxon>
        <taxon>Actinopterygii</taxon>
        <taxon>Neopterygii</taxon>
        <taxon>Teleostei</taxon>
        <taxon>Ostariophysi</taxon>
        <taxon>Cypriniformes</taxon>
        <taxon>Nemacheilidae</taxon>
        <taxon>Triplophysa</taxon>
    </lineage>
</organism>
<dbReference type="Proteomes" id="UP001059041">
    <property type="component" value="Linkage Group LG21"/>
</dbReference>
<feature type="region of interest" description="Disordered" evidence="3">
    <location>
        <begin position="211"/>
        <end position="263"/>
    </location>
</feature>
<dbReference type="AlphaFoldDB" id="A0A9W7T9Z0"/>
<feature type="compositionally biased region" description="Polar residues" evidence="3">
    <location>
        <begin position="443"/>
        <end position="461"/>
    </location>
</feature>
<feature type="domain" description="SOGA 1/2-like coiled-coil" evidence="4">
    <location>
        <begin position="4"/>
        <end position="57"/>
    </location>
</feature>
<feature type="compositionally biased region" description="Pro residues" evidence="3">
    <location>
        <begin position="479"/>
        <end position="489"/>
    </location>
</feature>
<dbReference type="EMBL" id="JAFHDT010000021">
    <property type="protein sequence ID" value="KAI7794533.1"/>
    <property type="molecule type" value="Genomic_DNA"/>
</dbReference>
<evidence type="ECO:0000256" key="1">
    <source>
        <dbReference type="ARBA" id="ARBA00023054"/>
    </source>
</evidence>
<evidence type="ECO:0000313" key="6">
    <source>
        <dbReference type="Proteomes" id="UP001059041"/>
    </source>
</evidence>
<evidence type="ECO:0000256" key="2">
    <source>
        <dbReference type="SAM" id="Coils"/>
    </source>
</evidence>
<keyword evidence="6" id="KW-1185">Reference proteome</keyword>
<evidence type="ECO:0000313" key="5">
    <source>
        <dbReference type="EMBL" id="KAI7794533.1"/>
    </source>
</evidence>
<evidence type="ECO:0000259" key="4">
    <source>
        <dbReference type="Pfam" id="PF14818"/>
    </source>
</evidence>
<dbReference type="InterPro" id="IPR027882">
    <property type="entry name" value="SOGA1/2-like_CC"/>
</dbReference>
<reference evidence="5" key="1">
    <citation type="submission" date="2021-02" db="EMBL/GenBank/DDBJ databases">
        <title>Comparative genomics reveals that relaxation of natural selection precedes convergent phenotypic evolution of cavefish.</title>
        <authorList>
            <person name="Peng Z."/>
        </authorList>
    </citation>
    <scope>NUCLEOTIDE SEQUENCE</scope>
    <source>
        <tissue evidence="5">Muscle</tissue>
    </source>
</reference>
<feature type="region of interest" description="Disordered" evidence="3">
    <location>
        <begin position="443"/>
        <end position="497"/>
    </location>
</feature>
<accession>A0A9W7T9Z0</accession>
<dbReference type="Pfam" id="PF14818">
    <property type="entry name" value="SOGA1-2-like_CC"/>
    <property type="match status" value="1"/>
</dbReference>
<protein>
    <recommendedName>
        <fullName evidence="4">SOGA 1/2-like coiled-coil domain-containing protein</fullName>
    </recommendedName>
</protein>
<feature type="coiled-coil region" evidence="2">
    <location>
        <begin position="25"/>
        <end position="59"/>
    </location>
</feature>
<keyword evidence="1 2" id="KW-0175">Coiled coil</keyword>
<sequence>MAALDLHCGLKPGGHVWGGDRVDLLDSFDSEMQEWEEQLQEMQKKIEELFNEVKARREASTNNITNNKNLDITLLPVSSEYSQWANGYHHGPSAHPNNIRPVHQCSDTAVGPSFGFQHPNDYRNGSKLNQLSNGGHYPASCHDIERQDATLDILNGYLQQGPKYGNIQRNLGVSNANPKMHPGVHGDLENIKTSSVTNRTFEDLENKKNKKANLEESQAHHATPKDSISGRNLPLENFANKQKDAPPVPPRSVHHDSQRQPDRKCLLVDRKSGSPSVLRKFGAMLQENEGKTLIEDGIVTTIIPTECLASTPVCQRKLSVDRASPRMPIQRCLTDCDAELEPSQEPRAAVISRHVLLNGASNASPSHKKASESKAHKMGSEDLFSDYRMVERILGAGSQQYGKVHAGNGADTRWGNDNLEQLLDMMEMENNKSQRATFTQQLDIKQVSRESSPAPSTTSFSRPARPANQRRPTRWATPTPSPKSCPPSPNLKRRQFLNSYSLHTETVIM</sequence>
<proteinExistence type="predicted"/>
<comment type="caution">
    <text evidence="5">The sequence shown here is derived from an EMBL/GenBank/DDBJ whole genome shotgun (WGS) entry which is preliminary data.</text>
</comment>
<dbReference type="PANTHER" id="PTHR15705">
    <property type="entry name" value="MCG7194, ISOFORM CRA_A"/>
    <property type="match status" value="1"/>
</dbReference>
<feature type="compositionally biased region" description="Basic and acidic residues" evidence="3">
    <location>
        <begin position="253"/>
        <end position="263"/>
    </location>
</feature>
<gene>
    <name evidence="5" type="ORF">IRJ41_015332</name>
</gene>
<dbReference type="OrthoDB" id="8853790at2759"/>
<dbReference type="PANTHER" id="PTHR15705:SF1">
    <property type="entry name" value="RIKEN CDNA 9330159F19 GENE"/>
    <property type="match status" value="1"/>
</dbReference>
<evidence type="ECO:0000256" key="3">
    <source>
        <dbReference type="SAM" id="MobiDB-lite"/>
    </source>
</evidence>